<dbReference type="InterPro" id="IPR052729">
    <property type="entry name" value="Acyl/Acetyltrans_Enzymes"/>
</dbReference>
<evidence type="ECO:0000259" key="1">
    <source>
        <dbReference type="PROSITE" id="PS51186"/>
    </source>
</evidence>
<dbReference type="InterPro" id="IPR041496">
    <property type="entry name" value="YitH/HolE_GNAT"/>
</dbReference>
<dbReference type="RefSeq" id="XP_001747247.1">
    <property type="nucleotide sequence ID" value="XM_001747195.1"/>
</dbReference>
<proteinExistence type="predicted"/>
<dbReference type="GeneID" id="5892440"/>
<dbReference type="Pfam" id="PF18014">
    <property type="entry name" value="Acetyltransf_18"/>
    <property type="match status" value="1"/>
</dbReference>
<dbReference type="SUPFAM" id="SSF55729">
    <property type="entry name" value="Acyl-CoA N-acyltransferases (Nat)"/>
    <property type="match status" value="1"/>
</dbReference>
<evidence type="ECO:0000313" key="2">
    <source>
        <dbReference type="EMBL" id="EDQ88171.1"/>
    </source>
</evidence>
<dbReference type="Proteomes" id="UP000001357">
    <property type="component" value="Unassembled WGS sequence"/>
</dbReference>
<dbReference type="eggNOG" id="ENOG502SG9U">
    <property type="taxonomic scope" value="Eukaryota"/>
</dbReference>
<dbReference type="Gene3D" id="3.40.630.30">
    <property type="match status" value="1"/>
</dbReference>
<gene>
    <name evidence="2" type="ORF">MONBRDRAFT_9511</name>
</gene>
<feature type="domain" description="N-acetyltransferase" evidence="1">
    <location>
        <begin position="137"/>
        <end position="284"/>
    </location>
</feature>
<dbReference type="InterPro" id="IPR016181">
    <property type="entry name" value="Acyl_CoA_acyltransferase"/>
</dbReference>
<dbReference type="PANTHER" id="PTHR47237:SF1">
    <property type="entry name" value="SLL0310 PROTEIN"/>
    <property type="match status" value="1"/>
</dbReference>
<evidence type="ECO:0000313" key="3">
    <source>
        <dbReference type="Proteomes" id="UP000001357"/>
    </source>
</evidence>
<dbReference type="Pfam" id="PF00583">
    <property type="entry name" value="Acetyltransf_1"/>
    <property type="match status" value="1"/>
</dbReference>
<dbReference type="PANTHER" id="PTHR47237">
    <property type="entry name" value="SLL0310 PROTEIN"/>
    <property type="match status" value="1"/>
</dbReference>
<organism evidence="2 3">
    <name type="scientific">Monosiga brevicollis</name>
    <name type="common">Choanoflagellate</name>
    <dbReference type="NCBI Taxonomy" id="81824"/>
    <lineage>
        <taxon>Eukaryota</taxon>
        <taxon>Choanoflagellata</taxon>
        <taxon>Craspedida</taxon>
        <taxon>Salpingoecidae</taxon>
        <taxon>Monosiga</taxon>
    </lineage>
</organism>
<reference evidence="2 3" key="1">
    <citation type="journal article" date="2008" name="Nature">
        <title>The genome of the choanoflagellate Monosiga brevicollis and the origin of metazoans.</title>
        <authorList>
            <consortium name="JGI Sequencing"/>
            <person name="King N."/>
            <person name="Westbrook M.J."/>
            <person name="Young S.L."/>
            <person name="Kuo A."/>
            <person name="Abedin M."/>
            <person name="Chapman J."/>
            <person name="Fairclough S."/>
            <person name="Hellsten U."/>
            <person name="Isogai Y."/>
            <person name="Letunic I."/>
            <person name="Marr M."/>
            <person name="Pincus D."/>
            <person name="Putnam N."/>
            <person name="Rokas A."/>
            <person name="Wright K.J."/>
            <person name="Zuzow R."/>
            <person name="Dirks W."/>
            <person name="Good M."/>
            <person name="Goodstein D."/>
            <person name="Lemons D."/>
            <person name="Li W."/>
            <person name="Lyons J.B."/>
            <person name="Morris A."/>
            <person name="Nichols S."/>
            <person name="Richter D.J."/>
            <person name="Salamov A."/>
            <person name="Bork P."/>
            <person name="Lim W.A."/>
            <person name="Manning G."/>
            <person name="Miller W.T."/>
            <person name="McGinnis W."/>
            <person name="Shapiro H."/>
            <person name="Tjian R."/>
            <person name="Grigoriev I.V."/>
            <person name="Rokhsar D."/>
        </authorList>
    </citation>
    <scope>NUCLEOTIDE SEQUENCE [LARGE SCALE GENOMIC DNA]</scope>
    <source>
        <strain evidence="3">MX1 / ATCC 50154</strain>
    </source>
</reference>
<keyword evidence="3" id="KW-1185">Reference proteome</keyword>
<dbReference type="STRING" id="81824.A9V3D8"/>
<accession>A9V3D8</accession>
<dbReference type="AlphaFoldDB" id="A9V3D8"/>
<dbReference type="GO" id="GO:0016747">
    <property type="term" value="F:acyltransferase activity, transferring groups other than amino-acyl groups"/>
    <property type="evidence" value="ECO:0007669"/>
    <property type="project" value="InterPro"/>
</dbReference>
<dbReference type="InParanoid" id="A9V3D8"/>
<dbReference type="InterPro" id="IPR000182">
    <property type="entry name" value="GNAT_dom"/>
</dbReference>
<dbReference type="Gene3D" id="3.40.630.90">
    <property type="match status" value="1"/>
</dbReference>
<protein>
    <recommendedName>
        <fullName evidence="1">N-acetyltransferase domain-containing protein</fullName>
    </recommendedName>
</protein>
<feature type="domain" description="N-acetyltransferase" evidence="1">
    <location>
        <begin position="5"/>
        <end position="137"/>
    </location>
</feature>
<dbReference type="PROSITE" id="PS51186">
    <property type="entry name" value="GNAT"/>
    <property type="match status" value="2"/>
</dbReference>
<name>A9V3D8_MONBE</name>
<dbReference type="KEGG" id="mbr:MONBRDRAFT_9511"/>
<dbReference type="OMA" id="WNPGIHD"/>
<dbReference type="EMBL" id="CH991556">
    <property type="protein sequence ID" value="EDQ88171.1"/>
    <property type="molecule type" value="Genomic_DNA"/>
</dbReference>
<dbReference type="CDD" id="cd04301">
    <property type="entry name" value="NAT_SF"/>
    <property type="match status" value="1"/>
</dbReference>
<sequence length="286" mass="30341">MAGLVAFRTMTMADLEEVVEWAAAEGWNPGLADAPAFFAADPEGLFVATRDDKPVAAIAVVNHNDQFAFLGLYICRAEYRGQGIGFALWQHALQHAGDRCVALEGVAAQVANYAKSGFTPAYKTERFTGLVEGQSHPLVRSARPDDVDMLTALEAAGAGTTRLAFMHAWLADHPHRQTLVLERDDGTVAGFVTVRQCREASKIGPLVADNLAHAKVLLRAAAHHLGSGAVALVLDVPAPLTGLADLCRSQGMTVAFDTMRMYRGSPLPAPSAPPGAIYTPATLEVG</sequence>